<dbReference type="AlphaFoldDB" id="A0A5D0G347"/>
<evidence type="ECO:0000259" key="6">
    <source>
        <dbReference type="Pfam" id="PF06305"/>
    </source>
</evidence>
<dbReference type="Pfam" id="PF06305">
    <property type="entry name" value="LapA_dom"/>
    <property type="match status" value="1"/>
</dbReference>
<keyword evidence="3 5" id="KW-1133">Transmembrane helix</keyword>
<gene>
    <name evidence="7" type="ORF">FVF61_10595</name>
</gene>
<reference evidence="7 8" key="1">
    <citation type="submission" date="2019-08" db="EMBL/GenBank/DDBJ databases">
        <title>Formosa sediminis sp. nov., isolated from marine sediment.</title>
        <authorList>
            <person name="Cao W.R."/>
        </authorList>
    </citation>
    <scope>NUCLEOTIDE SEQUENCE [LARGE SCALE GENOMIC DNA]</scope>
    <source>
        <strain evidence="7 8">1494</strain>
    </source>
</reference>
<protein>
    <submittedName>
        <fullName evidence="7">LapA family protein</fullName>
    </submittedName>
</protein>
<evidence type="ECO:0000256" key="1">
    <source>
        <dbReference type="ARBA" id="ARBA00022475"/>
    </source>
</evidence>
<dbReference type="EMBL" id="VSFC01000052">
    <property type="protein sequence ID" value="TYA53101.1"/>
    <property type="molecule type" value="Genomic_DNA"/>
</dbReference>
<dbReference type="GO" id="GO:0005886">
    <property type="term" value="C:plasma membrane"/>
    <property type="evidence" value="ECO:0007669"/>
    <property type="project" value="InterPro"/>
</dbReference>
<organism evidence="7 8">
    <name type="scientific">Formosa maritima</name>
    <dbReference type="NCBI Taxonomy" id="2592046"/>
    <lineage>
        <taxon>Bacteria</taxon>
        <taxon>Pseudomonadati</taxon>
        <taxon>Bacteroidota</taxon>
        <taxon>Flavobacteriia</taxon>
        <taxon>Flavobacteriales</taxon>
        <taxon>Flavobacteriaceae</taxon>
        <taxon>Formosa</taxon>
    </lineage>
</organism>
<comment type="caution">
    <text evidence="7">The sequence shown here is derived from an EMBL/GenBank/DDBJ whole genome shotgun (WGS) entry which is preliminary data.</text>
</comment>
<dbReference type="RefSeq" id="WP_148456175.1">
    <property type="nucleotide sequence ID" value="NZ_VSFC01000052.1"/>
</dbReference>
<evidence type="ECO:0000313" key="8">
    <source>
        <dbReference type="Proteomes" id="UP000324550"/>
    </source>
</evidence>
<feature type="domain" description="Lipopolysaccharide assembly protein A" evidence="6">
    <location>
        <begin position="21"/>
        <end position="67"/>
    </location>
</feature>
<keyword evidence="2 5" id="KW-0812">Transmembrane</keyword>
<evidence type="ECO:0000256" key="5">
    <source>
        <dbReference type="SAM" id="Phobius"/>
    </source>
</evidence>
<dbReference type="InterPro" id="IPR010445">
    <property type="entry name" value="LapA_dom"/>
</dbReference>
<name>A0A5D0G347_9FLAO</name>
<accession>A0A5D0G347</accession>
<keyword evidence="4 5" id="KW-0472">Membrane</keyword>
<keyword evidence="8" id="KW-1185">Reference proteome</keyword>
<sequence length="70" mass="7810">MNTKAIIAIILILLIVTFTMQNTEVVTIKLLTFDISMSLVLVILGCFLLGLLSGVLLSYRKRSKNKIEKV</sequence>
<dbReference type="Proteomes" id="UP000324550">
    <property type="component" value="Unassembled WGS sequence"/>
</dbReference>
<keyword evidence="1" id="KW-1003">Cell membrane</keyword>
<dbReference type="PANTHER" id="PTHR41335">
    <property type="entry name" value="MEMBRANE PROTEIN-RELATED"/>
    <property type="match status" value="1"/>
</dbReference>
<dbReference type="PANTHER" id="PTHR41335:SF1">
    <property type="entry name" value="MEMBRANE PROTEIN"/>
    <property type="match status" value="1"/>
</dbReference>
<feature type="transmembrane region" description="Helical" evidence="5">
    <location>
        <begin position="37"/>
        <end position="59"/>
    </location>
</feature>
<evidence type="ECO:0000256" key="3">
    <source>
        <dbReference type="ARBA" id="ARBA00022989"/>
    </source>
</evidence>
<evidence type="ECO:0000256" key="2">
    <source>
        <dbReference type="ARBA" id="ARBA00022692"/>
    </source>
</evidence>
<evidence type="ECO:0000313" key="7">
    <source>
        <dbReference type="EMBL" id="TYA53101.1"/>
    </source>
</evidence>
<evidence type="ECO:0000256" key="4">
    <source>
        <dbReference type="ARBA" id="ARBA00023136"/>
    </source>
</evidence>
<proteinExistence type="predicted"/>